<keyword evidence="2" id="KW-1185">Reference proteome</keyword>
<dbReference type="Proteomes" id="UP000256373">
    <property type="component" value="Unassembled WGS sequence"/>
</dbReference>
<dbReference type="AlphaFoldDB" id="A0A3D8YIK8"/>
<reference evidence="1 2" key="1">
    <citation type="submission" date="2018-07" db="EMBL/GenBank/DDBJ databases">
        <title>Dyadobacter roseus sp. nov., isolated from rose rhizosphere soil.</title>
        <authorList>
            <person name="Chen L."/>
        </authorList>
    </citation>
    <scope>NUCLEOTIDE SEQUENCE [LARGE SCALE GENOMIC DNA]</scope>
    <source>
        <strain evidence="1 2">RS19</strain>
    </source>
</reference>
<protein>
    <submittedName>
        <fullName evidence="1">Uncharacterized protein</fullName>
    </submittedName>
</protein>
<proteinExistence type="predicted"/>
<sequence>MENPVEVLIEYIDKRMLEMESRLMNEIAMEREHIPGIDLDRYIPLQKVAEMYGVSPQTLSSHKSRIDHVKHFNQIFFVKESLLHFMESGRPTIEGKKVMYEVC</sequence>
<evidence type="ECO:0000313" key="1">
    <source>
        <dbReference type="EMBL" id="REA63490.1"/>
    </source>
</evidence>
<name>A0A3D8YIK8_9BACT</name>
<dbReference type="RefSeq" id="WP_115829238.1">
    <property type="nucleotide sequence ID" value="NZ_QNUL01000002.1"/>
</dbReference>
<gene>
    <name evidence="1" type="ORF">DSL64_03315</name>
</gene>
<dbReference type="EMBL" id="QNUL01000002">
    <property type="protein sequence ID" value="REA63490.1"/>
    <property type="molecule type" value="Genomic_DNA"/>
</dbReference>
<dbReference type="OrthoDB" id="597977at2"/>
<evidence type="ECO:0000313" key="2">
    <source>
        <dbReference type="Proteomes" id="UP000256373"/>
    </source>
</evidence>
<organism evidence="1 2">
    <name type="scientific">Dyadobacter luteus</name>
    <dbReference type="NCBI Taxonomy" id="2259619"/>
    <lineage>
        <taxon>Bacteria</taxon>
        <taxon>Pseudomonadati</taxon>
        <taxon>Bacteroidota</taxon>
        <taxon>Cytophagia</taxon>
        <taxon>Cytophagales</taxon>
        <taxon>Spirosomataceae</taxon>
        <taxon>Dyadobacter</taxon>
    </lineage>
</organism>
<comment type="caution">
    <text evidence="1">The sequence shown here is derived from an EMBL/GenBank/DDBJ whole genome shotgun (WGS) entry which is preliminary data.</text>
</comment>
<accession>A0A3D8YIK8</accession>